<name>A0A8S1RWA1_9CILI</name>
<dbReference type="Pfam" id="PF04438">
    <property type="entry name" value="zf-HIT"/>
    <property type="match status" value="1"/>
</dbReference>
<gene>
    <name evidence="3" type="ORF">PPENT_87.1.T0010551</name>
</gene>
<keyword evidence="1" id="KW-0862">Zinc</keyword>
<keyword evidence="1" id="KW-0479">Metal-binding</keyword>
<dbReference type="AlphaFoldDB" id="A0A8S1RWA1"/>
<evidence type="ECO:0000256" key="1">
    <source>
        <dbReference type="PROSITE-ProRule" id="PRU00453"/>
    </source>
</evidence>
<dbReference type="CDD" id="cd23024">
    <property type="entry name" value="zf-HIT_ZNHIT2-3"/>
    <property type="match status" value="1"/>
</dbReference>
<dbReference type="InterPro" id="IPR007529">
    <property type="entry name" value="Znf_HIT"/>
</dbReference>
<organism evidence="3 4">
    <name type="scientific">Paramecium pentaurelia</name>
    <dbReference type="NCBI Taxonomy" id="43138"/>
    <lineage>
        <taxon>Eukaryota</taxon>
        <taxon>Sar</taxon>
        <taxon>Alveolata</taxon>
        <taxon>Ciliophora</taxon>
        <taxon>Intramacronucleata</taxon>
        <taxon>Oligohymenophorea</taxon>
        <taxon>Peniculida</taxon>
        <taxon>Parameciidae</taxon>
        <taxon>Paramecium</taxon>
    </lineage>
</organism>
<feature type="domain" description="HIT-type" evidence="2">
    <location>
        <begin position="33"/>
        <end position="65"/>
    </location>
</feature>
<keyword evidence="4" id="KW-1185">Reference proteome</keyword>
<sequence length="380" mass="45481">MKQKENNESDELLILAQKSKLLVPQFKKNQQQCDFCQKQMTKYSCLKCNKMYCSLDCYKTHSETCTQSFQKEHEIQKMKQMKASFDEQIEIKKALNQFYEESKDQNIIPINEEEINERWEELQELYDQGTLNLDQLTLVEQHEFAKFIQEIVIQEPWIPWWEVNDGIFSLYIDVLDQNQNQNQKINKDIYENTYLEFRSTLKQKIQTVVSFDKLCKFQHEDLRNHLFNIIASISIIAKVLDGDIIELNREFYNMFITLSYSMDDNTSLIGNLDLSYKKLKEYAHKVDKGLILPYINKEDLIKIFSDKFFVIEILFYAYDAIHSIEHQAQNEDNSDSVENKNLIKTLNLKKQKLLFYISYSLSKNHEFYWQIRTQIKELNE</sequence>
<keyword evidence="1" id="KW-0863">Zinc-finger</keyword>
<proteinExistence type="predicted"/>
<comment type="caution">
    <text evidence="3">The sequence shown here is derived from an EMBL/GenBank/DDBJ whole genome shotgun (WGS) entry which is preliminary data.</text>
</comment>
<protein>
    <recommendedName>
        <fullName evidence="2">HIT-type domain-containing protein</fullName>
    </recommendedName>
</protein>
<dbReference type="PANTHER" id="PTHR15555:SF0">
    <property type="entry name" value="ZINC FINGER HIT DOMAIN-CONTAINING PROTEIN 2"/>
    <property type="match status" value="1"/>
</dbReference>
<evidence type="ECO:0000313" key="3">
    <source>
        <dbReference type="EMBL" id="CAD8132318.1"/>
    </source>
</evidence>
<dbReference type="GO" id="GO:0008270">
    <property type="term" value="F:zinc ion binding"/>
    <property type="evidence" value="ECO:0007669"/>
    <property type="project" value="UniProtKB-UniRule"/>
</dbReference>
<dbReference type="InterPro" id="IPR039646">
    <property type="entry name" value="ZNHIT2"/>
</dbReference>
<evidence type="ECO:0000259" key="2">
    <source>
        <dbReference type="PROSITE" id="PS51083"/>
    </source>
</evidence>
<dbReference type="EMBL" id="CAJJDO010000001">
    <property type="protein sequence ID" value="CAD8132318.1"/>
    <property type="molecule type" value="Genomic_DNA"/>
</dbReference>
<evidence type="ECO:0000313" key="4">
    <source>
        <dbReference type="Proteomes" id="UP000689195"/>
    </source>
</evidence>
<dbReference type="PROSITE" id="PS51083">
    <property type="entry name" value="ZF_HIT"/>
    <property type="match status" value="1"/>
</dbReference>
<reference evidence="3" key="1">
    <citation type="submission" date="2021-01" db="EMBL/GenBank/DDBJ databases">
        <authorList>
            <consortium name="Genoscope - CEA"/>
            <person name="William W."/>
        </authorList>
    </citation>
    <scope>NUCLEOTIDE SEQUENCE</scope>
</reference>
<dbReference type="Proteomes" id="UP000689195">
    <property type="component" value="Unassembled WGS sequence"/>
</dbReference>
<dbReference type="PANTHER" id="PTHR15555">
    <property type="entry name" value="ZINC FINGER HIT DOMAIN CONTAINING PROTEIN 2 PROTEIN FON -RELATED"/>
    <property type="match status" value="1"/>
</dbReference>
<accession>A0A8S1RWA1</accession>
<dbReference type="OrthoDB" id="295085at2759"/>